<accession>A0A251VJN6</accession>
<reference evidence="2" key="1">
    <citation type="journal article" date="2017" name="Nature">
        <title>The sunflower genome provides insights into oil metabolism, flowering and Asterid evolution.</title>
        <authorList>
            <person name="Badouin H."/>
            <person name="Gouzy J."/>
            <person name="Grassa C.J."/>
            <person name="Murat F."/>
            <person name="Staton S.E."/>
            <person name="Cottret L."/>
            <person name="Lelandais-Briere C."/>
            <person name="Owens G.L."/>
            <person name="Carrere S."/>
            <person name="Mayjonade B."/>
            <person name="Legrand L."/>
            <person name="Gill N."/>
            <person name="Kane N.C."/>
            <person name="Bowers J.E."/>
            <person name="Hubner S."/>
            <person name="Bellec A."/>
            <person name="Berard A."/>
            <person name="Berges H."/>
            <person name="Blanchet N."/>
            <person name="Boniface M.C."/>
            <person name="Brunel D."/>
            <person name="Catrice O."/>
            <person name="Chaidir N."/>
            <person name="Claudel C."/>
            <person name="Donnadieu C."/>
            <person name="Faraut T."/>
            <person name="Fievet G."/>
            <person name="Helmstetter N."/>
            <person name="King M."/>
            <person name="Knapp S.J."/>
            <person name="Lai Z."/>
            <person name="Le Paslier M.C."/>
            <person name="Lippi Y."/>
            <person name="Lorenzon L."/>
            <person name="Mandel J.R."/>
            <person name="Marage G."/>
            <person name="Marchand G."/>
            <person name="Marquand E."/>
            <person name="Bret-Mestries E."/>
            <person name="Morien E."/>
            <person name="Nambeesan S."/>
            <person name="Nguyen T."/>
            <person name="Pegot-Espagnet P."/>
            <person name="Pouilly N."/>
            <person name="Raftis F."/>
            <person name="Sallet E."/>
            <person name="Schiex T."/>
            <person name="Thomas J."/>
            <person name="Vandecasteele C."/>
            <person name="Vares D."/>
            <person name="Vear F."/>
            <person name="Vautrin S."/>
            <person name="Crespi M."/>
            <person name="Mangin B."/>
            <person name="Burke J.M."/>
            <person name="Salse J."/>
            <person name="Munos S."/>
            <person name="Vincourt P."/>
            <person name="Rieseberg L.H."/>
            <person name="Langlade N.B."/>
        </authorList>
    </citation>
    <scope>NUCLEOTIDE SEQUENCE [LARGE SCALE GENOMIC DNA]</scope>
    <source>
        <strain evidence="2">cv. SF193</strain>
    </source>
</reference>
<evidence type="ECO:0000313" key="2">
    <source>
        <dbReference type="Proteomes" id="UP000215914"/>
    </source>
</evidence>
<keyword evidence="2" id="KW-1185">Reference proteome</keyword>
<evidence type="ECO:0000313" key="1">
    <source>
        <dbReference type="EMBL" id="OTG35172.1"/>
    </source>
</evidence>
<gene>
    <name evidence="1" type="ORF">HannXRQ_Chr02g0053921</name>
</gene>
<protein>
    <submittedName>
        <fullName evidence="1">Uncharacterized protein</fullName>
    </submittedName>
</protein>
<name>A0A251VJN6_HELAN</name>
<dbReference type="Proteomes" id="UP000215914">
    <property type="component" value="Chromosome 2"/>
</dbReference>
<dbReference type="AlphaFoldDB" id="A0A251VJN6"/>
<sequence>MGLPGGIKKHCRSEFLATFKNGTNNILASIRRMKLRCIEIRKQARLGKITSPDMIGLLWYSCNRWMKTRWKLFWLARVLS</sequence>
<dbReference type="InParanoid" id="A0A251VJN6"/>
<organism evidence="1 2">
    <name type="scientific">Helianthus annuus</name>
    <name type="common">Common sunflower</name>
    <dbReference type="NCBI Taxonomy" id="4232"/>
    <lineage>
        <taxon>Eukaryota</taxon>
        <taxon>Viridiplantae</taxon>
        <taxon>Streptophyta</taxon>
        <taxon>Embryophyta</taxon>
        <taxon>Tracheophyta</taxon>
        <taxon>Spermatophyta</taxon>
        <taxon>Magnoliopsida</taxon>
        <taxon>eudicotyledons</taxon>
        <taxon>Gunneridae</taxon>
        <taxon>Pentapetalae</taxon>
        <taxon>asterids</taxon>
        <taxon>campanulids</taxon>
        <taxon>Asterales</taxon>
        <taxon>Asteraceae</taxon>
        <taxon>Asteroideae</taxon>
        <taxon>Heliantheae alliance</taxon>
        <taxon>Heliantheae</taxon>
        <taxon>Helianthus</taxon>
    </lineage>
</organism>
<dbReference type="EMBL" id="CM007891">
    <property type="protein sequence ID" value="OTG35172.1"/>
    <property type="molecule type" value="Genomic_DNA"/>
</dbReference>
<proteinExistence type="predicted"/>